<keyword evidence="2" id="KW-1185">Reference proteome</keyword>
<proteinExistence type="predicted"/>
<organism evidence="1 2">
    <name type="scientific">Chryseobacterium fistulae</name>
    <dbReference type="NCBI Taxonomy" id="2675058"/>
    <lineage>
        <taxon>Bacteria</taxon>
        <taxon>Pseudomonadati</taxon>
        <taxon>Bacteroidota</taxon>
        <taxon>Flavobacteriia</taxon>
        <taxon>Flavobacteriales</taxon>
        <taxon>Weeksellaceae</taxon>
        <taxon>Chryseobacterium group</taxon>
        <taxon>Chryseobacterium</taxon>
    </lineage>
</organism>
<sequence length="147" mass="16699">MRKIYLILSVLVFQLYLSQDVNTEMKKGKTELTSELNGNNLNFYNTTFLKFVSALKSSDLQVINTLISDKVKNVVTEDIVQKLSGGISFERNMVVFKSGYQSLADGGKYPTIQYRYEDDKHLPPKDILTVVFEDSGKILGLKPEYSE</sequence>
<dbReference type="AlphaFoldDB" id="A0A6N4XQ79"/>
<name>A0A6N4XQ79_9FLAO</name>
<evidence type="ECO:0000313" key="2">
    <source>
        <dbReference type="Proteomes" id="UP000445309"/>
    </source>
</evidence>
<accession>A0A6N4XQ79</accession>
<reference evidence="1 2" key="1">
    <citation type="submission" date="2020-01" db="EMBL/GenBank/DDBJ databases">
        <authorList>
            <person name="Rodrigo-Torres L."/>
            <person name="Arahal R. D."/>
            <person name="Lucena T."/>
        </authorList>
    </citation>
    <scope>NUCLEOTIDE SEQUENCE [LARGE SCALE GENOMIC DNA]</scope>
    <source>
        <strain evidence="1 2">CECT 9393</strain>
    </source>
</reference>
<dbReference type="EMBL" id="CACVBY010000016">
    <property type="protein sequence ID" value="CAA7386765.1"/>
    <property type="molecule type" value="Genomic_DNA"/>
</dbReference>
<dbReference type="Proteomes" id="UP000445309">
    <property type="component" value="Unassembled WGS sequence"/>
</dbReference>
<protein>
    <submittedName>
        <fullName evidence="1">Uncharacterized protein</fullName>
    </submittedName>
</protein>
<gene>
    <name evidence="1" type="ORF">CHRY9393_01065</name>
</gene>
<evidence type="ECO:0000313" key="1">
    <source>
        <dbReference type="EMBL" id="CAA7386765.1"/>
    </source>
</evidence>
<dbReference type="RefSeq" id="WP_162072373.1">
    <property type="nucleotide sequence ID" value="NZ_CACVBY010000016.1"/>
</dbReference>